<keyword evidence="5" id="KW-0274">FAD</keyword>
<feature type="domain" description="4Fe-4S ferredoxin-type" evidence="6">
    <location>
        <begin position="32"/>
        <end position="59"/>
    </location>
</feature>
<dbReference type="InterPro" id="IPR014731">
    <property type="entry name" value="ETF_asu_C"/>
</dbReference>
<keyword evidence="8" id="KW-1185">Reference proteome</keyword>
<name>A0A412FSP0_9FIRM</name>
<evidence type="ECO:0000256" key="5">
    <source>
        <dbReference type="PIRSR" id="PIRSR000089-1"/>
    </source>
</evidence>
<evidence type="ECO:0000313" key="8">
    <source>
        <dbReference type="Proteomes" id="UP000284178"/>
    </source>
</evidence>
<keyword evidence="5" id="KW-0285">Flavoprotein</keyword>
<dbReference type="EMBL" id="QRUP01000018">
    <property type="protein sequence ID" value="RGR71192.1"/>
    <property type="molecule type" value="Genomic_DNA"/>
</dbReference>
<feature type="binding site" evidence="5">
    <location>
        <position position="283"/>
    </location>
    <ligand>
        <name>FAD</name>
        <dbReference type="ChEBI" id="CHEBI:57692"/>
    </ligand>
</feature>
<keyword evidence="4" id="KW-0411">Iron-sulfur</keyword>
<comment type="similarity">
    <text evidence="1">Belongs to the ETF alpha-subunit/FixB family.</text>
</comment>
<dbReference type="PROSITE" id="PS51379">
    <property type="entry name" value="4FE4S_FER_2"/>
    <property type="match status" value="2"/>
</dbReference>
<feature type="binding site" evidence="5">
    <location>
        <begin position="322"/>
        <end position="326"/>
    </location>
    <ligand>
        <name>FAD</name>
        <dbReference type="ChEBI" id="CHEBI:57692"/>
    </ligand>
</feature>
<dbReference type="SUPFAM" id="SSF52467">
    <property type="entry name" value="DHS-like NAD/FAD-binding domain"/>
    <property type="match status" value="1"/>
</dbReference>
<comment type="cofactor">
    <cofactor evidence="5">
        <name>FAD</name>
        <dbReference type="ChEBI" id="CHEBI:57692"/>
    </cofactor>
    <text evidence="5">Binds 1 FAD per dimer.</text>
</comment>
<organism evidence="7 8">
    <name type="scientific">Holdemania filiformis</name>
    <dbReference type="NCBI Taxonomy" id="61171"/>
    <lineage>
        <taxon>Bacteria</taxon>
        <taxon>Bacillati</taxon>
        <taxon>Bacillota</taxon>
        <taxon>Erysipelotrichia</taxon>
        <taxon>Erysipelotrichales</taxon>
        <taxon>Erysipelotrichaceae</taxon>
        <taxon>Holdemania</taxon>
    </lineage>
</organism>
<dbReference type="InterPro" id="IPR001308">
    <property type="entry name" value="ETF_a/FixB"/>
</dbReference>
<dbReference type="InterPro" id="IPR017896">
    <property type="entry name" value="4Fe4S_Fe-S-bd"/>
</dbReference>
<gene>
    <name evidence="7" type="ORF">DWY25_13105</name>
</gene>
<sequence>MSGLVIDPKKCTRCGLCITQCPFNAMAMVDGQVQINAACKMCRMCLRNCPSQAISEQVDAPQPQIDKSQWHDILVYVEHSDGRIHPVTLELIGKAHELARVIGQQVNCLMIGDHIEQAADSLLDYGVANVYLYEDARLQYFRADNYTEVFEDCIQRSHPAVVLVGATVSGRSLAPRTAARFRTGLTADCTVLEMRENTDLVQIRPAFGGNIMAQILNTNHRPQFATVRYKVMDPAVKQARIGKVVSCPIDPAKLDSRIEWLKIENKEQEVSISDAEVLVAVGRGVKDEKTLALIETLAQKLHAQMACSRPVVESGRYDVRRQIGLSGRTVKPKLILTFGISGAIQFTAGMKGAEKIIAVNTDPQAPIFDLAHVAVIGDAGQIAENMLKEMEGETVCSAN</sequence>
<dbReference type="PROSITE" id="PS00198">
    <property type="entry name" value="4FE4S_FER_1"/>
    <property type="match status" value="2"/>
</dbReference>
<dbReference type="Gene3D" id="3.40.50.1220">
    <property type="entry name" value="TPP-binding domain"/>
    <property type="match status" value="1"/>
</dbReference>
<evidence type="ECO:0000256" key="1">
    <source>
        <dbReference type="ARBA" id="ARBA00005817"/>
    </source>
</evidence>
<dbReference type="PANTHER" id="PTHR43153:SF1">
    <property type="entry name" value="ELECTRON TRANSFER FLAVOPROTEIN SUBUNIT ALPHA, MITOCHONDRIAL"/>
    <property type="match status" value="1"/>
</dbReference>
<dbReference type="Pfam" id="PF00037">
    <property type="entry name" value="Fer4"/>
    <property type="match status" value="1"/>
</dbReference>
<evidence type="ECO:0000256" key="4">
    <source>
        <dbReference type="ARBA" id="ARBA00023014"/>
    </source>
</evidence>
<dbReference type="GeneID" id="83016333"/>
<keyword evidence="2" id="KW-0479">Metal-binding</keyword>
<feature type="binding site" evidence="5">
    <location>
        <begin position="308"/>
        <end position="309"/>
    </location>
    <ligand>
        <name>FAD</name>
        <dbReference type="ChEBI" id="CHEBI:57692"/>
    </ligand>
</feature>
<protein>
    <submittedName>
        <fullName evidence="7">4Fe-4S dicluster domain-containing protein</fullName>
    </submittedName>
</protein>
<evidence type="ECO:0000256" key="2">
    <source>
        <dbReference type="ARBA" id="ARBA00022723"/>
    </source>
</evidence>
<dbReference type="Gene3D" id="3.30.70.20">
    <property type="match status" value="1"/>
</dbReference>
<dbReference type="InterPro" id="IPR014730">
    <property type="entry name" value="ETF_a/b_N"/>
</dbReference>
<dbReference type="InterPro" id="IPR033947">
    <property type="entry name" value="ETF_alpha_N"/>
</dbReference>
<dbReference type="GO" id="GO:0050660">
    <property type="term" value="F:flavin adenine dinucleotide binding"/>
    <property type="evidence" value="ECO:0007669"/>
    <property type="project" value="InterPro"/>
</dbReference>
<evidence type="ECO:0000256" key="3">
    <source>
        <dbReference type="ARBA" id="ARBA00023004"/>
    </source>
</evidence>
<proteinExistence type="inferred from homology"/>
<dbReference type="Pfam" id="PF00766">
    <property type="entry name" value="ETF_alpha"/>
    <property type="match status" value="1"/>
</dbReference>
<reference evidence="7 8" key="1">
    <citation type="submission" date="2018-08" db="EMBL/GenBank/DDBJ databases">
        <title>A genome reference for cultivated species of the human gut microbiota.</title>
        <authorList>
            <person name="Zou Y."/>
            <person name="Xue W."/>
            <person name="Luo G."/>
        </authorList>
    </citation>
    <scope>NUCLEOTIDE SEQUENCE [LARGE SCALE GENOMIC DNA]</scope>
    <source>
        <strain evidence="7 8">AF24-29</strain>
    </source>
</reference>
<dbReference type="Gene3D" id="3.40.50.620">
    <property type="entry name" value="HUPs"/>
    <property type="match status" value="1"/>
</dbReference>
<dbReference type="GO" id="GO:0051536">
    <property type="term" value="F:iron-sulfur cluster binding"/>
    <property type="evidence" value="ECO:0007669"/>
    <property type="project" value="UniProtKB-KW"/>
</dbReference>
<feature type="domain" description="4Fe-4S ferredoxin-type" evidence="6">
    <location>
        <begin position="2"/>
        <end position="31"/>
    </location>
</feature>
<dbReference type="GO" id="GO:0033539">
    <property type="term" value="P:fatty acid beta-oxidation using acyl-CoA dehydrogenase"/>
    <property type="evidence" value="ECO:0007669"/>
    <property type="project" value="TreeGrafter"/>
</dbReference>
<dbReference type="AlphaFoldDB" id="A0A412FSP0"/>
<comment type="caution">
    <text evidence="7">The sequence shown here is derived from an EMBL/GenBank/DDBJ whole genome shotgun (WGS) entry which is preliminary data.</text>
</comment>
<dbReference type="RefSeq" id="WP_117895606.1">
    <property type="nucleotide sequence ID" value="NZ_CABJCV010000018.1"/>
</dbReference>
<dbReference type="PIRSF" id="PIRSF000089">
    <property type="entry name" value="Electra_flavoP_a"/>
    <property type="match status" value="1"/>
</dbReference>
<dbReference type="InterPro" id="IPR029035">
    <property type="entry name" value="DHS-like_NAD/FAD-binding_dom"/>
</dbReference>
<feature type="binding site" evidence="5">
    <location>
        <position position="360"/>
    </location>
    <ligand>
        <name>FAD</name>
        <dbReference type="ChEBI" id="CHEBI:57692"/>
    </ligand>
</feature>
<dbReference type="CDD" id="cd01715">
    <property type="entry name" value="ETF_alpha"/>
    <property type="match status" value="1"/>
</dbReference>
<dbReference type="InterPro" id="IPR017900">
    <property type="entry name" value="4Fe4S_Fe_S_CS"/>
</dbReference>
<evidence type="ECO:0000259" key="6">
    <source>
        <dbReference type="PROSITE" id="PS51379"/>
    </source>
</evidence>
<dbReference type="PANTHER" id="PTHR43153">
    <property type="entry name" value="ELECTRON TRANSFER FLAVOPROTEIN ALPHA"/>
    <property type="match status" value="1"/>
</dbReference>
<dbReference type="GO" id="GO:0009055">
    <property type="term" value="F:electron transfer activity"/>
    <property type="evidence" value="ECO:0007669"/>
    <property type="project" value="InterPro"/>
</dbReference>
<dbReference type="InterPro" id="IPR014729">
    <property type="entry name" value="Rossmann-like_a/b/a_fold"/>
</dbReference>
<evidence type="ECO:0000313" key="7">
    <source>
        <dbReference type="EMBL" id="RGR71192.1"/>
    </source>
</evidence>
<dbReference type="Proteomes" id="UP000284178">
    <property type="component" value="Unassembled WGS sequence"/>
</dbReference>
<dbReference type="SUPFAM" id="SSF54862">
    <property type="entry name" value="4Fe-4S ferredoxins"/>
    <property type="match status" value="1"/>
</dbReference>
<keyword evidence="3" id="KW-0408">Iron</keyword>
<accession>A0A412FSP0</accession>
<dbReference type="SUPFAM" id="SSF52402">
    <property type="entry name" value="Adenine nucleotide alpha hydrolases-like"/>
    <property type="match status" value="1"/>
</dbReference>
<dbReference type="GO" id="GO:0046872">
    <property type="term" value="F:metal ion binding"/>
    <property type="evidence" value="ECO:0007669"/>
    <property type="project" value="UniProtKB-KW"/>
</dbReference>
<dbReference type="Pfam" id="PF01012">
    <property type="entry name" value="ETF"/>
    <property type="match status" value="1"/>
</dbReference>
<dbReference type="SMART" id="SM00893">
    <property type="entry name" value="ETF"/>
    <property type="match status" value="1"/>
</dbReference>